<evidence type="ECO:0000259" key="1">
    <source>
        <dbReference type="Pfam" id="PF13847"/>
    </source>
</evidence>
<gene>
    <name evidence="2" type="ORF">MNV_2170008</name>
</gene>
<dbReference type="EMBL" id="FZMP01000132">
    <property type="protein sequence ID" value="SNQ60983.1"/>
    <property type="molecule type" value="Genomic_DNA"/>
</dbReference>
<feature type="domain" description="Methyltransferase" evidence="1">
    <location>
        <begin position="28"/>
        <end position="136"/>
    </location>
</feature>
<dbReference type="InterPro" id="IPR029063">
    <property type="entry name" value="SAM-dependent_MTases_sf"/>
</dbReference>
<keyword evidence="3" id="KW-1185">Reference proteome</keyword>
<evidence type="ECO:0000313" key="3">
    <source>
        <dbReference type="Proteomes" id="UP000218615"/>
    </source>
</evidence>
<dbReference type="PANTHER" id="PTHR43861">
    <property type="entry name" value="TRANS-ACONITATE 2-METHYLTRANSFERASE-RELATED"/>
    <property type="match status" value="1"/>
</dbReference>
<sequence>MENEEEAFRLDIKTNSRVVERQALWAGIKPGMHVADLCCGAGKVTSILHKLVQPGGVAIGLDGSEKRIEYAKEHYNDNGIKFEHRDIRNLLDDVVVFDFVWMRFLLEYYLSSSFDIVKNVTKIVKPGGILCLVDLDYNCLSHFGMSPKLERTIFAVMKYLEKNADFDPYAGRKLYSFLYDLGYQDINIDVTAHHLIFGELTDIDAFNWMKKFEVISKKVNFNYEEYEGGYEEFLEEFNRFFVNPRRFTYTPVICCRGRKPAT</sequence>
<dbReference type="InterPro" id="IPR025714">
    <property type="entry name" value="Methyltranfer_dom"/>
</dbReference>
<dbReference type="PANTHER" id="PTHR43861:SF1">
    <property type="entry name" value="TRANS-ACONITATE 2-METHYLTRANSFERASE"/>
    <property type="match status" value="1"/>
</dbReference>
<reference evidence="3" key="1">
    <citation type="submission" date="2017-06" db="EMBL/GenBank/DDBJ databases">
        <authorList>
            <person name="Cremers G."/>
        </authorList>
    </citation>
    <scope>NUCLEOTIDE SEQUENCE [LARGE SCALE GENOMIC DNA]</scope>
</reference>
<protein>
    <recommendedName>
        <fullName evidence="1">Methyltransferase domain-containing protein</fullName>
    </recommendedName>
</protein>
<dbReference type="OrthoDB" id="1018at2157"/>
<name>A0A284VP49_9EURY</name>
<dbReference type="Gene3D" id="3.40.50.150">
    <property type="entry name" value="Vaccinia Virus protein VP39"/>
    <property type="match status" value="1"/>
</dbReference>
<accession>A0A284VP49</accession>
<evidence type="ECO:0000313" key="2">
    <source>
        <dbReference type="EMBL" id="SNQ60983.1"/>
    </source>
</evidence>
<organism evidence="2 3">
    <name type="scientific">Candidatus Methanoperedens nitratireducens</name>
    <dbReference type="NCBI Taxonomy" id="1392998"/>
    <lineage>
        <taxon>Archaea</taxon>
        <taxon>Methanobacteriati</taxon>
        <taxon>Methanobacteriota</taxon>
        <taxon>Stenosarchaea group</taxon>
        <taxon>Methanomicrobia</taxon>
        <taxon>Methanosarcinales</taxon>
        <taxon>ANME-2 cluster</taxon>
        <taxon>Candidatus Methanoperedentaceae</taxon>
        <taxon>Candidatus Methanoperedens</taxon>
    </lineage>
</organism>
<dbReference type="AlphaFoldDB" id="A0A284VP49"/>
<dbReference type="SUPFAM" id="SSF53335">
    <property type="entry name" value="S-adenosyl-L-methionine-dependent methyltransferases"/>
    <property type="match status" value="1"/>
</dbReference>
<dbReference type="CDD" id="cd02440">
    <property type="entry name" value="AdoMet_MTases"/>
    <property type="match status" value="1"/>
</dbReference>
<dbReference type="Pfam" id="PF13847">
    <property type="entry name" value="Methyltransf_31"/>
    <property type="match status" value="1"/>
</dbReference>
<dbReference type="Proteomes" id="UP000218615">
    <property type="component" value="Unassembled WGS sequence"/>
</dbReference>
<proteinExistence type="predicted"/>